<keyword evidence="3" id="KW-0050">Antiport</keyword>
<feature type="transmembrane region" description="Helical" evidence="10">
    <location>
        <begin position="56"/>
        <end position="74"/>
    </location>
</feature>
<evidence type="ECO:0000256" key="5">
    <source>
        <dbReference type="ARBA" id="ARBA00022692"/>
    </source>
</evidence>
<dbReference type="GO" id="GO:1902600">
    <property type="term" value="P:proton transmembrane transport"/>
    <property type="evidence" value="ECO:0007669"/>
    <property type="project" value="InterPro"/>
</dbReference>
<dbReference type="InterPro" id="IPR036721">
    <property type="entry name" value="RCK_C_sf"/>
</dbReference>
<evidence type="ECO:0000256" key="3">
    <source>
        <dbReference type="ARBA" id="ARBA00022449"/>
    </source>
</evidence>
<name>A0AAW4YVM5_9GAMM</name>
<dbReference type="InterPro" id="IPR006153">
    <property type="entry name" value="Cation/H_exchanger_TM"/>
</dbReference>
<dbReference type="Proteomes" id="UP001320178">
    <property type="component" value="Unassembled WGS sequence"/>
</dbReference>
<dbReference type="PROSITE" id="PS51202">
    <property type="entry name" value="RCK_C"/>
    <property type="match status" value="1"/>
</dbReference>
<dbReference type="SUPFAM" id="SSF51735">
    <property type="entry name" value="NAD(P)-binding Rossmann-fold domains"/>
    <property type="match status" value="1"/>
</dbReference>
<evidence type="ECO:0000256" key="9">
    <source>
        <dbReference type="ARBA" id="ARBA00023136"/>
    </source>
</evidence>
<dbReference type="InterPro" id="IPR003148">
    <property type="entry name" value="RCK_N"/>
</dbReference>
<dbReference type="InterPro" id="IPR038770">
    <property type="entry name" value="Na+/solute_symporter_sf"/>
</dbReference>
<dbReference type="InterPro" id="IPR006037">
    <property type="entry name" value="RCK_C"/>
</dbReference>
<feature type="transmembrane region" description="Helical" evidence="10">
    <location>
        <begin position="215"/>
        <end position="232"/>
    </location>
</feature>
<sequence>MLEQALVQLLLLLGATVLVVLVFQRFRIPPSLGYLLVGVMLGAHTAGPVIDNDYIDVIAEFGIVFLLFTIGLSFSLPQIYALRHTILGLGTAQVALTTLVVAMIAWWLGLPGPAAFVVGAVFAQSSTSIISKQLLEQGESQARHGRLGTTMSVFQDITAVPFVVIIPVLGVAAMHEVAGALGMALAKAFLAFVIVLLSGRYLLRPLFHLVAERRSAELFTLTVLFVSLVSAWTTKTLGLSMAFGAFLAGMVLGDTEFRHQVESTIRPFRDVLLGLFFVSIGMLVEPALLPDIWLEALLGALGLLGIKVVLVTLIVRFSGVDPQTAFRTGLVLAVGGEFGFALLAIGLDGNIIASRPAQIVLNSVLFSMILAPLLIRFNQPLALWAFGRSRGRAKPAGDVPTPSEPTESQGHVVICGFGRTGQTVSRFLESEGFDYLALDMDPAIVREARLAGQQVFYGDSSDLTVLENVGVERAALLVISHDDRPAALTTLRNAKRLNPELAAVVRTRDQQHVEELRKAGATEVIPETLEASMLLTSHALQSLGVPLYRVALRLQEQRSSHYRMLRELFRGTLDSIKPEASEQERLHSVLMSEGSPAIGQSLSELDTERDDVSVTALVRDDKRERYPGGATEVQINDVLVLLGSQDNLERVERRLTGSGQPPE</sequence>
<dbReference type="GO" id="GO:0006813">
    <property type="term" value="P:potassium ion transport"/>
    <property type="evidence" value="ECO:0007669"/>
    <property type="project" value="UniProtKB-KW"/>
</dbReference>
<protein>
    <submittedName>
        <fullName evidence="13">Sodium:proton exchanger</fullName>
    </submittedName>
</protein>
<proteinExistence type="predicted"/>
<reference evidence="13" key="2">
    <citation type="journal article" date="2021" name="Front. Microbiol.">
        <title>Aerobic Denitrification and Heterotrophic Sulfur Oxidation in the Genus Halomonas Revealed by Six Novel Species Characterizations and Genome-Based Analysis.</title>
        <authorList>
            <person name="Wang L."/>
            <person name="Shao Z."/>
        </authorList>
    </citation>
    <scope>NUCLEOTIDE SEQUENCE</scope>
    <source>
        <strain evidence="13">MCCC 1A05776</strain>
    </source>
</reference>
<dbReference type="PROSITE" id="PS51201">
    <property type="entry name" value="RCK_N"/>
    <property type="match status" value="1"/>
</dbReference>
<dbReference type="Pfam" id="PF02254">
    <property type="entry name" value="TrkA_N"/>
    <property type="match status" value="1"/>
</dbReference>
<feature type="transmembrane region" description="Helical" evidence="10">
    <location>
        <begin position="296"/>
        <end position="317"/>
    </location>
</feature>
<keyword evidence="5 10" id="KW-0812">Transmembrane</keyword>
<feature type="transmembrane region" description="Helical" evidence="10">
    <location>
        <begin position="6"/>
        <end position="23"/>
    </location>
</feature>
<evidence type="ECO:0000313" key="13">
    <source>
        <dbReference type="EMBL" id="MCE8052302.1"/>
    </source>
</evidence>
<dbReference type="Pfam" id="PF00999">
    <property type="entry name" value="Na_H_Exchanger"/>
    <property type="match status" value="1"/>
</dbReference>
<evidence type="ECO:0000256" key="4">
    <source>
        <dbReference type="ARBA" id="ARBA00022538"/>
    </source>
</evidence>
<evidence type="ECO:0000256" key="10">
    <source>
        <dbReference type="SAM" id="Phobius"/>
    </source>
</evidence>
<dbReference type="RefSeq" id="WP_103969213.1">
    <property type="nucleotide sequence ID" value="NZ_FNVC01000011.1"/>
</dbReference>
<dbReference type="SUPFAM" id="SSF116726">
    <property type="entry name" value="TrkA C-terminal domain-like"/>
    <property type="match status" value="1"/>
</dbReference>
<gene>
    <name evidence="13" type="ORF">HOP61_13410</name>
</gene>
<dbReference type="Gene3D" id="1.20.1530.20">
    <property type="match status" value="1"/>
</dbReference>
<evidence type="ECO:0000259" key="12">
    <source>
        <dbReference type="PROSITE" id="PS51202"/>
    </source>
</evidence>
<keyword evidence="8" id="KW-0406">Ion transport</keyword>
<dbReference type="PANTHER" id="PTHR46157">
    <property type="entry name" value="K(+) EFFLUX ANTIPORTER 3, CHLOROPLASTIC"/>
    <property type="match status" value="1"/>
</dbReference>
<dbReference type="FunFam" id="3.40.50.720:FF:000036">
    <property type="entry name" value="Glutathione-regulated potassium-efflux system protein KefB"/>
    <property type="match status" value="1"/>
</dbReference>
<keyword evidence="4" id="KW-0633">Potassium transport</keyword>
<dbReference type="Gene3D" id="3.30.70.1450">
    <property type="entry name" value="Regulator of K+ conductance, C-terminal domain"/>
    <property type="match status" value="1"/>
</dbReference>
<dbReference type="AlphaFoldDB" id="A0AAW4YVM5"/>
<organism evidence="13 14">
    <name type="scientific">Billgrantia desiderata</name>
    <dbReference type="NCBI Taxonomy" id="52021"/>
    <lineage>
        <taxon>Bacteria</taxon>
        <taxon>Pseudomonadati</taxon>
        <taxon>Pseudomonadota</taxon>
        <taxon>Gammaproteobacteria</taxon>
        <taxon>Oceanospirillales</taxon>
        <taxon>Halomonadaceae</taxon>
        <taxon>Billgrantia</taxon>
    </lineage>
</organism>
<feature type="domain" description="RCK N-terminal" evidence="11">
    <location>
        <begin position="409"/>
        <end position="526"/>
    </location>
</feature>
<dbReference type="Gene3D" id="3.40.50.720">
    <property type="entry name" value="NAD(P)-binding Rossmann-like Domain"/>
    <property type="match status" value="1"/>
</dbReference>
<dbReference type="GO" id="GO:0012505">
    <property type="term" value="C:endomembrane system"/>
    <property type="evidence" value="ECO:0007669"/>
    <property type="project" value="UniProtKB-SubCell"/>
</dbReference>
<reference evidence="13" key="1">
    <citation type="submission" date="2020-05" db="EMBL/GenBank/DDBJ databases">
        <authorList>
            <person name="Wang L."/>
            <person name="Shao Z."/>
        </authorList>
    </citation>
    <scope>NUCLEOTIDE SEQUENCE</scope>
    <source>
        <strain evidence="13">MCCC 1A05776</strain>
    </source>
</reference>
<dbReference type="GO" id="GO:0008324">
    <property type="term" value="F:monoatomic cation transmembrane transporter activity"/>
    <property type="evidence" value="ECO:0007669"/>
    <property type="project" value="InterPro"/>
</dbReference>
<evidence type="ECO:0000256" key="2">
    <source>
        <dbReference type="ARBA" id="ARBA00022448"/>
    </source>
</evidence>
<dbReference type="PANTHER" id="PTHR46157:SF4">
    <property type="entry name" value="K(+) EFFLUX ANTIPORTER 3, CHLOROPLASTIC"/>
    <property type="match status" value="1"/>
</dbReference>
<feature type="transmembrane region" description="Helical" evidence="10">
    <location>
        <begin position="156"/>
        <end position="174"/>
    </location>
</feature>
<feature type="transmembrane region" description="Helical" evidence="10">
    <location>
        <begin position="32"/>
        <end position="50"/>
    </location>
</feature>
<evidence type="ECO:0000256" key="1">
    <source>
        <dbReference type="ARBA" id="ARBA00004127"/>
    </source>
</evidence>
<feature type="transmembrane region" description="Helical" evidence="10">
    <location>
        <begin position="267"/>
        <end position="284"/>
    </location>
</feature>
<keyword evidence="2" id="KW-0813">Transport</keyword>
<keyword evidence="9 10" id="KW-0472">Membrane</keyword>
<feature type="transmembrane region" description="Helical" evidence="10">
    <location>
        <begin position="86"/>
        <end position="108"/>
    </location>
</feature>
<dbReference type="InterPro" id="IPR036291">
    <property type="entry name" value="NAD(P)-bd_dom_sf"/>
</dbReference>
<comment type="subcellular location">
    <subcellularLocation>
        <location evidence="1">Endomembrane system</location>
        <topology evidence="1">Multi-pass membrane protein</topology>
    </subcellularLocation>
</comment>
<evidence type="ECO:0000259" key="11">
    <source>
        <dbReference type="PROSITE" id="PS51201"/>
    </source>
</evidence>
<keyword evidence="7 10" id="KW-1133">Transmembrane helix</keyword>
<keyword evidence="6" id="KW-0630">Potassium</keyword>
<dbReference type="EMBL" id="JABFTS010000005">
    <property type="protein sequence ID" value="MCE8052302.1"/>
    <property type="molecule type" value="Genomic_DNA"/>
</dbReference>
<feature type="transmembrane region" description="Helical" evidence="10">
    <location>
        <begin position="329"/>
        <end position="347"/>
    </location>
</feature>
<feature type="domain" description="RCK C-terminal" evidence="12">
    <location>
        <begin position="574"/>
        <end position="657"/>
    </location>
</feature>
<evidence type="ECO:0000256" key="8">
    <source>
        <dbReference type="ARBA" id="ARBA00023065"/>
    </source>
</evidence>
<dbReference type="GO" id="GO:0005886">
    <property type="term" value="C:plasma membrane"/>
    <property type="evidence" value="ECO:0007669"/>
    <property type="project" value="TreeGrafter"/>
</dbReference>
<evidence type="ECO:0000256" key="6">
    <source>
        <dbReference type="ARBA" id="ARBA00022958"/>
    </source>
</evidence>
<dbReference type="GO" id="GO:0015297">
    <property type="term" value="F:antiporter activity"/>
    <property type="evidence" value="ECO:0007669"/>
    <property type="project" value="UniProtKB-KW"/>
</dbReference>
<dbReference type="Pfam" id="PF02080">
    <property type="entry name" value="TrkA_C"/>
    <property type="match status" value="1"/>
</dbReference>
<accession>A0AAW4YVM5</accession>
<comment type="caution">
    <text evidence="13">The sequence shown here is derived from an EMBL/GenBank/DDBJ whole genome shotgun (WGS) entry which is preliminary data.</text>
</comment>
<evidence type="ECO:0000313" key="14">
    <source>
        <dbReference type="Proteomes" id="UP001320178"/>
    </source>
</evidence>
<feature type="transmembrane region" description="Helical" evidence="10">
    <location>
        <begin position="180"/>
        <end position="203"/>
    </location>
</feature>
<evidence type="ECO:0000256" key="7">
    <source>
        <dbReference type="ARBA" id="ARBA00022989"/>
    </source>
</evidence>